<proteinExistence type="predicted"/>
<name>A0ABX7X2V3_9GAMM</name>
<evidence type="ECO:0000313" key="1">
    <source>
        <dbReference type="EMBL" id="QTR47460.1"/>
    </source>
</evidence>
<protein>
    <submittedName>
        <fullName evidence="1">Uncharacterized protein</fullName>
    </submittedName>
</protein>
<dbReference type="Proteomes" id="UP000672039">
    <property type="component" value="Chromosome"/>
</dbReference>
<gene>
    <name evidence="1" type="ORF">J9253_05875</name>
</gene>
<dbReference type="RefSeq" id="WP_210223727.1">
    <property type="nucleotide sequence ID" value="NZ_CP072801.1"/>
</dbReference>
<evidence type="ECO:0000313" key="2">
    <source>
        <dbReference type="Proteomes" id="UP000672039"/>
    </source>
</evidence>
<organism evidence="1 2">
    <name type="scientific">Thiothrix litoralis</name>
    <dbReference type="NCBI Taxonomy" id="2891210"/>
    <lineage>
        <taxon>Bacteria</taxon>
        <taxon>Pseudomonadati</taxon>
        <taxon>Pseudomonadota</taxon>
        <taxon>Gammaproteobacteria</taxon>
        <taxon>Thiotrichales</taxon>
        <taxon>Thiotrichaceae</taxon>
        <taxon>Thiothrix</taxon>
    </lineage>
</organism>
<accession>A0ABX7X2V3</accession>
<sequence length="126" mass="13877">MGVINEGLRFDQPQTVFYLEGVDLIEGMAARVRIAPRGWLSACGLPRVGDVVTHAVGRGCHDETRVTRFPVLLDATLMFDERAVLLEGVPFAAWPDGLYEAQVVLLYQGSEMPVQELVLFDVGEVC</sequence>
<dbReference type="EMBL" id="CP072801">
    <property type="protein sequence ID" value="QTR47460.1"/>
    <property type="molecule type" value="Genomic_DNA"/>
</dbReference>
<keyword evidence="2" id="KW-1185">Reference proteome</keyword>
<reference evidence="1 2" key="1">
    <citation type="submission" date="2021-04" db="EMBL/GenBank/DDBJ databases">
        <title>Genomics, taxonomy and metabolism of representatives of sulfur bacteria of the genus Thiothrix: Thiothrix fructosivorans QT, Thiothrix unzii A1T and three new species, Thiothrix subterranea sp. nov., Thiothrix litoralis sp. nov. and 'Candidatus Thiothrix anitrata' sp. nov.</title>
        <authorList>
            <person name="Ravin N.V."/>
            <person name="Smolyakov D."/>
            <person name="Rudenko T.S."/>
            <person name="Mardanov A.V."/>
            <person name="Beletsky A.V."/>
            <person name="Markov N.D."/>
            <person name="Fomenkov A.I."/>
            <person name="Roberts R.J."/>
            <person name="Karnachuk O.V."/>
            <person name="Novikov A."/>
            <person name="Grabovich M.Y."/>
        </authorList>
    </citation>
    <scope>NUCLEOTIDE SEQUENCE [LARGE SCALE GENOMIC DNA]</scope>
    <source>
        <strain evidence="1 2">AS</strain>
    </source>
</reference>